<dbReference type="CDD" id="cd07724">
    <property type="entry name" value="POD-like_MBL-fold"/>
    <property type="match status" value="1"/>
</dbReference>
<dbReference type="EMBL" id="AUZY01004276">
    <property type="protein sequence ID" value="EQD64029.1"/>
    <property type="molecule type" value="Genomic_DNA"/>
</dbReference>
<dbReference type="InterPro" id="IPR036866">
    <property type="entry name" value="RibonucZ/Hydroxyglut_hydro"/>
</dbReference>
<dbReference type="GO" id="GO:0006749">
    <property type="term" value="P:glutathione metabolic process"/>
    <property type="evidence" value="ECO:0007669"/>
    <property type="project" value="InterPro"/>
</dbReference>
<evidence type="ECO:0000259" key="2">
    <source>
        <dbReference type="SMART" id="SM00849"/>
    </source>
</evidence>
<reference evidence="3" key="1">
    <citation type="submission" date="2013-08" db="EMBL/GenBank/DDBJ databases">
        <authorList>
            <person name="Mendez C."/>
            <person name="Richter M."/>
            <person name="Ferrer M."/>
            <person name="Sanchez J."/>
        </authorList>
    </citation>
    <scope>NUCLEOTIDE SEQUENCE</scope>
</reference>
<dbReference type="InterPro" id="IPR051682">
    <property type="entry name" value="Mito_Persulfide_Diox"/>
</dbReference>
<feature type="domain" description="Metallo-beta-lactamase" evidence="2">
    <location>
        <begin position="16"/>
        <end position="173"/>
    </location>
</feature>
<dbReference type="GO" id="GO:0046872">
    <property type="term" value="F:metal ion binding"/>
    <property type="evidence" value="ECO:0007669"/>
    <property type="project" value="UniProtKB-KW"/>
</dbReference>
<reference evidence="3" key="2">
    <citation type="journal article" date="2014" name="ISME J.">
        <title>Microbial stratification in low pH oxic and suboxic macroscopic growths along an acid mine drainage.</title>
        <authorList>
            <person name="Mendez-Garcia C."/>
            <person name="Mesa V."/>
            <person name="Sprenger R.R."/>
            <person name="Richter M."/>
            <person name="Diez M.S."/>
            <person name="Solano J."/>
            <person name="Bargiela R."/>
            <person name="Golyshina O.V."/>
            <person name="Manteca A."/>
            <person name="Ramos J.L."/>
            <person name="Gallego J.R."/>
            <person name="Llorente I."/>
            <person name="Martins Dos Santos V.A."/>
            <person name="Jensen O.N."/>
            <person name="Pelaez A.I."/>
            <person name="Sanchez J."/>
            <person name="Ferrer M."/>
        </authorList>
    </citation>
    <scope>NUCLEOTIDE SEQUENCE</scope>
</reference>
<dbReference type="PANTHER" id="PTHR43084">
    <property type="entry name" value="PERSULFIDE DIOXYGENASE ETHE1"/>
    <property type="match status" value="1"/>
</dbReference>
<dbReference type="InterPro" id="IPR044528">
    <property type="entry name" value="POD-like_MBL-fold"/>
</dbReference>
<evidence type="ECO:0000256" key="1">
    <source>
        <dbReference type="ARBA" id="ARBA00022723"/>
    </source>
</evidence>
<proteinExistence type="predicted"/>
<dbReference type="PANTHER" id="PTHR43084:SF1">
    <property type="entry name" value="PERSULFIDE DIOXYGENASE ETHE1, MITOCHONDRIAL"/>
    <property type="match status" value="1"/>
</dbReference>
<protein>
    <submittedName>
        <fullName evidence="3">Metallo-beta-lactamase superfamily protein</fullName>
    </submittedName>
</protein>
<dbReference type="Pfam" id="PF00753">
    <property type="entry name" value="Lactamase_B"/>
    <property type="match status" value="1"/>
</dbReference>
<dbReference type="SUPFAM" id="SSF56281">
    <property type="entry name" value="Metallo-hydrolase/oxidoreductase"/>
    <property type="match status" value="1"/>
</dbReference>
<dbReference type="Gene3D" id="3.60.15.10">
    <property type="entry name" value="Ribonuclease Z/Hydroxyacylglutathione hydrolase-like"/>
    <property type="match status" value="1"/>
</dbReference>
<comment type="caution">
    <text evidence="3">The sequence shown here is derived from an EMBL/GenBank/DDBJ whole genome shotgun (WGS) entry which is preliminary data.</text>
</comment>
<organism evidence="3">
    <name type="scientific">mine drainage metagenome</name>
    <dbReference type="NCBI Taxonomy" id="410659"/>
    <lineage>
        <taxon>unclassified sequences</taxon>
        <taxon>metagenomes</taxon>
        <taxon>ecological metagenomes</taxon>
    </lineage>
</organism>
<dbReference type="GO" id="GO:0070813">
    <property type="term" value="P:hydrogen sulfide metabolic process"/>
    <property type="evidence" value="ECO:0007669"/>
    <property type="project" value="TreeGrafter"/>
</dbReference>
<dbReference type="SMART" id="SM00849">
    <property type="entry name" value="Lactamase_B"/>
    <property type="match status" value="1"/>
</dbReference>
<dbReference type="AlphaFoldDB" id="T1CDP4"/>
<evidence type="ECO:0000313" key="3">
    <source>
        <dbReference type="EMBL" id="EQD64029.1"/>
    </source>
</evidence>
<name>T1CDP4_9ZZZZ</name>
<accession>T1CDP4</accession>
<dbReference type="GO" id="GO:0050313">
    <property type="term" value="F:sulfur dioxygenase activity"/>
    <property type="evidence" value="ECO:0007669"/>
    <property type="project" value="InterPro"/>
</dbReference>
<keyword evidence="1" id="KW-0479">Metal-binding</keyword>
<gene>
    <name evidence="3" type="ORF">B1B_06744</name>
</gene>
<sequence length="207" mass="22929">MRRLVILEQHRVGPYLNFTYLVASGEGGDAVVIDPSYGIEPVLRSIDAHRVQVRYVLNTHSHADHIAGNGEVRERTGAKVVAHRSAPIGQDRSVDDGDRIEIGRIRFDVLHTPGHTADSVLYLFEGNVATGDTLFVGECGRTDLPGGSPSQMYDSLLGRVIRLDDALVVLPGHDYGPTPTSTIGQEKRENYTLKPRTREEFLRFLQE</sequence>
<dbReference type="InterPro" id="IPR001279">
    <property type="entry name" value="Metallo-B-lactamas"/>
</dbReference>